<dbReference type="OrthoDB" id="3232941at2759"/>
<proteinExistence type="predicted"/>
<dbReference type="AlphaFoldDB" id="A0A9P7DUY6"/>
<dbReference type="InterPro" id="IPR041078">
    <property type="entry name" value="Plavaka"/>
</dbReference>
<dbReference type="RefSeq" id="XP_041166184.1">
    <property type="nucleotide sequence ID" value="XM_041304809.1"/>
</dbReference>
<organism evidence="1 2">
    <name type="scientific">Suillus plorans</name>
    <dbReference type="NCBI Taxonomy" id="116603"/>
    <lineage>
        <taxon>Eukaryota</taxon>
        <taxon>Fungi</taxon>
        <taxon>Dikarya</taxon>
        <taxon>Basidiomycota</taxon>
        <taxon>Agaricomycotina</taxon>
        <taxon>Agaricomycetes</taxon>
        <taxon>Agaricomycetidae</taxon>
        <taxon>Boletales</taxon>
        <taxon>Suillineae</taxon>
        <taxon>Suillaceae</taxon>
        <taxon>Suillus</taxon>
    </lineage>
</organism>
<gene>
    <name evidence="1" type="ORF">HD556DRAFT_1429421</name>
</gene>
<dbReference type="Proteomes" id="UP000719766">
    <property type="component" value="Unassembled WGS sequence"/>
</dbReference>
<dbReference type="GeneID" id="64598573"/>
<name>A0A9P7DUY6_9AGAM</name>
<evidence type="ECO:0000313" key="2">
    <source>
        <dbReference type="Proteomes" id="UP000719766"/>
    </source>
</evidence>
<dbReference type="EMBL" id="JABBWE010000004">
    <property type="protein sequence ID" value="KAG1803838.1"/>
    <property type="molecule type" value="Genomic_DNA"/>
</dbReference>
<reference evidence="1" key="1">
    <citation type="journal article" date="2020" name="New Phytol.">
        <title>Comparative genomics reveals dynamic genome evolution in host specialist ectomycorrhizal fungi.</title>
        <authorList>
            <person name="Lofgren L.A."/>
            <person name="Nguyen N.H."/>
            <person name="Vilgalys R."/>
            <person name="Ruytinx J."/>
            <person name="Liao H.L."/>
            <person name="Branco S."/>
            <person name="Kuo A."/>
            <person name="LaButti K."/>
            <person name="Lipzen A."/>
            <person name="Andreopoulos W."/>
            <person name="Pangilinan J."/>
            <person name="Riley R."/>
            <person name="Hundley H."/>
            <person name="Na H."/>
            <person name="Barry K."/>
            <person name="Grigoriev I.V."/>
            <person name="Stajich J.E."/>
            <person name="Kennedy P.G."/>
        </authorList>
    </citation>
    <scope>NUCLEOTIDE SEQUENCE</scope>
    <source>
        <strain evidence="1">S12</strain>
    </source>
</reference>
<dbReference type="Pfam" id="PF18759">
    <property type="entry name" value="Plavaka"/>
    <property type="match status" value="1"/>
</dbReference>
<keyword evidence="2" id="KW-1185">Reference proteome</keyword>
<comment type="caution">
    <text evidence="1">The sequence shown here is derived from an EMBL/GenBank/DDBJ whole genome shotgun (WGS) entry which is preliminary data.</text>
</comment>
<sequence>MRNLKLATRDGCPMSDPRGDLSDYPEQLLIACTASKHSPISLAIAAQFGDPLLHPPQTRPYWKDWGDACPSFFLTPDSLHQWHKFYFDHPVNWSINIMGGAELNHRLSALQPRVGVRHWANGISMLKQLTGCEHQDLEKLLPGMIVGAVSDEVASQNLFLYDKTLHSLSEALHEFHYYKDFILTAGGRRGKNGPLNHFQIPKLELMQHVVRSTRAMGAPYQWSSNITEHCHITHVKQPYCLSNHKDFHGQCCHFLNWQEKLHFFQLYMVLKSRQGSKHDGASLS</sequence>
<accession>A0A9P7DUY6</accession>
<protein>
    <submittedName>
        <fullName evidence="1">Uncharacterized protein</fullName>
    </submittedName>
</protein>
<evidence type="ECO:0000313" key="1">
    <source>
        <dbReference type="EMBL" id="KAG1803838.1"/>
    </source>
</evidence>